<proteinExistence type="inferred from homology"/>
<dbReference type="GO" id="GO:0032993">
    <property type="term" value="C:protein-DNA complex"/>
    <property type="evidence" value="ECO:0007669"/>
    <property type="project" value="TreeGrafter"/>
</dbReference>
<comment type="similarity">
    <text evidence="1">Belongs to the LysR transcriptional regulatory family.</text>
</comment>
<dbReference type="Gene3D" id="3.40.190.290">
    <property type="match status" value="1"/>
</dbReference>
<dbReference type="GO" id="GO:0003700">
    <property type="term" value="F:DNA-binding transcription factor activity"/>
    <property type="evidence" value="ECO:0007669"/>
    <property type="project" value="InterPro"/>
</dbReference>
<keyword evidence="2" id="KW-0805">Transcription regulation</keyword>
<dbReference type="InterPro" id="IPR005119">
    <property type="entry name" value="LysR_subst-bd"/>
</dbReference>
<dbReference type="CDD" id="cd05466">
    <property type="entry name" value="PBP2_LTTR_substrate"/>
    <property type="match status" value="1"/>
</dbReference>
<evidence type="ECO:0000313" key="6">
    <source>
        <dbReference type="EMBL" id="HIU43170.1"/>
    </source>
</evidence>
<sequence length="296" mass="33686">MELRVLRYFLAVAREENISAAAEYLHLTQPTLSRQLMDLEEELGKKLFIRGNRKITLTDDGVLFRKRAGEIIELVEKTELEFRSSGEVIAGDIYIGGGETESMRLIARTARVMQTRYPGVRYHLYSGNADDVGERLDKGLLDFGVIIEPFDRKKYDSLRLPAANRWGVLMRRDSPLAGLDVIRPEDLLDKPLLHSRQSRIQDSLQAWFGRDIESLNIVGTYNLLFNASLMVEEGVGYALCLDKLVNTTGDSCLCFRPLAGQQAAGMDLVWKKYQVFSKAAERFLELVREHIARQEK</sequence>
<name>A0A9D1IU60_9CLOT</name>
<dbReference type="FunFam" id="1.10.10.10:FF:000001">
    <property type="entry name" value="LysR family transcriptional regulator"/>
    <property type="match status" value="1"/>
</dbReference>
<dbReference type="PROSITE" id="PS50931">
    <property type="entry name" value="HTH_LYSR"/>
    <property type="match status" value="1"/>
</dbReference>
<gene>
    <name evidence="6" type="ORF">IAB67_02610</name>
</gene>
<reference evidence="6" key="2">
    <citation type="journal article" date="2021" name="PeerJ">
        <title>Extensive microbial diversity within the chicken gut microbiome revealed by metagenomics and culture.</title>
        <authorList>
            <person name="Gilroy R."/>
            <person name="Ravi A."/>
            <person name="Getino M."/>
            <person name="Pursley I."/>
            <person name="Horton D.L."/>
            <person name="Alikhan N.F."/>
            <person name="Baker D."/>
            <person name="Gharbi K."/>
            <person name="Hall N."/>
            <person name="Watson M."/>
            <person name="Adriaenssens E.M."/>
            <person name="Foster-Nyarko E."/>
            <person name="Jarju S."/>
            <person name="Secka A."/>
            <person name="Antonio M."/>
            <person name="Oren A."/>
            <person name="Chaudhuri R.R."/>
            <person name="La Ragione R."/>
            <person name="Hildebrand F."/>
            <person name="Pallen M.J."/>
        </authorList>
    </citation>
    <scope>NUCLEOTIDE SEQUENCE</scope>
    <source>
        <strain evidence="6">CHK191-8634</strain>
    </source>
</reference>
<dbReference type="Proteomes" id="UP000824073">
    <property type="component" value="Unassembled WGS sequence"/>
</dbReference>
<comment type="caution">
    <text evidence="6">The sequence shown here is derived from an EMBL/GenBank/DDBJ whole genome shotgun (WGS) entry which is preliminary data.</text>
</comment>
<keyword evidence="4" id="KW-0804">Transcription</keyword>
<evidence type="ECO:0000256" key="1">
    <source>
        <dbReference type="ARBA" id="ARBA00009437"/>
    </source>
</evidence>
<dbReference type="AlphaFoldDB" id="A0A9D1IU60"/>
<accession>A0A9D1IU60</accession>
<dbReference type="GO" id="GO:0003677">
    <property type="term" value="F:DNA binding"/>
    <property type="evidence" value="ECO:0007669"/>
    <property type="project" value="UniProtKB-KW"/>
</dbReference>
<evidence type="ECO:0000313" key="7">
    <source>
        <dbReference type="Proteomes" id="UP000824073"/>
    </source>
</evidence>
<dbReference type="PANTHER" id="PTHR30346">
    <property type="entry name" value="TRANSCRIPTIONAL DUAL REGULATOR HCAR-RELATED"/>
    <property type="match status" value="1"/>
</dbReference>
<reference evidence="6" key="1">
    <citation type="submission" date="2020-10" db="EMBL/GenBank/DDBJ databases">
        <authorList>
            <person name="Gilroy R."/>
        </authorList>
    </citation>
    <scope>NUCLEOTIDE SEQUENCE</scope>
    <source>
        <strain evidence="6">CHK191-8634</strain>
    </source>
</reference>
<dbReference type="InterPro" id="IPR036388">
    <property type="entry name" value="WH-like_DNA-bd_sf"/>
</dbReference>
<evidence type="ECO:0000256" key="4">
    <source>
        <dbReference type="ARBA" id="ARBA00023163"/>
    </source>
</evidence>
<dbReference type="PANTHER" id="PTHR30346:SF28">
    <property type="entry name" value="HTH-TYPE TRANSCRIPTIONAL REGULATOR CYNR"/>
    <property type="match status" value="1"/>
</dbReference>
<dbReference type="InterPro" id="IPR000847">
    <property type="entry name" value="LysR_HTH_N"/>
</dbReference>
<organism evidence="6 7">
    <name type="scientific">Candidatus Ventrousia excrementavium</name>
    <dbReference type="NCBI Taxonomy" id="2840961"/>
    <lineage>
        <taxon>Bacteria</taxon>
        <taxon>Bacillati</taxon>
        <taxon>Bacillota</taxon>
        <taxon>Clostridia</taxon>
        <taxon>Eubacteriales</taxon>
        <taxon>Clostridiaceae</taxon>
        <taxon>Clostridiaceae incertae sedis</taxon>
        <taxon>Candidatus Ventrousia</taxon>
    </lineage>
</organism>
<evidence type="ECO:0000259" key="5">
    <source>
        <dbReference type="PROSITE" id="PS50931"/>
    </source>
</evidence>
<evidence type="ECO:0000256" key="3">
    <source>
        <dbReference type="ARBA" id="ARBA00023125"/>
    </source>
</evidence>
<dbReference type="Pfam" id="PF00126">
    <property type="entry name" value="HTH_1"/>
    <property type="match status" value="1"/>
</dbReference>
<evidence type="ECO:0000256" key="2">
    <source>
        <dbReference type="ARBA" id="ARBA00023015"/>
    </source>
</evidence>
<dbReference type="Gene3D" id="1.10.10.10">
    <property type="entry name" value="Winged helix-like DNA-binding domain superfamily/Winged helix DNA-binding domain"/>
    <property type="match status" value="1"/>
</dbReference>
<protein>
    <submittedName>
        <fullName evidence="6">LysR family transcriptional regulator</fullName>
    </submittedName>
</protein>
<dbReference type="SUPFAM" id="SSF46785">
    <property type="entry name" value="Winged helix' DNA-binding domain"/>
    <property type="match status" value="1"/>
</dbReference>
<dbReference type="EMBL" id="DVMR01000028">
    <property type="protein sequence ID" value="HIU43170.1"/>
    <property type="molecule type" value="Genomic_DNA"/>
</dbReference>
<dbReference type="Pfam" id="PF03466">
    <property type="entry name" value="LysR_substrate"/>
    <property type="match status" value="1"/>
</dbReference>
<keyword evidence="3" id="KW-0238">DNA-binding</keyword>
<dbReference type="PRINTS" id="PR00039">
    <property type="entry name" value="HTHLYSR"/>
</dbReference>
<feature type="domain" description="HTH lysR-type" evidence="5">
    <location>
        <begin position="1"/>
        <end position="58"/>
    </location>
</feature>
<dbReference type="SUPFAM" id="SSF53850">
    <property type="entry name" value="Periplasmic binding protein-like II"/>
    <property type="match status" value="1"/>
</dbReference>
<dbReference type="InterPro" id="IPR036390">
    <property type="entry name" value="WH_DNA-bd_sf"/>
</dbReference>